<evidence type="ECO:0000313" key="4">
    <source>
        <dbReference type="Proteomes" id="UP000193577"/>
    </source>
</evidence>
<name>A0A7I7SFT7_9MYCO</name>
<keyword evidence="2" id="KW-0472">Membrane</keyword>
<dbReference type="AlphaFoldDB" id="A0A7I7SFT7"/>
<organism evidence="3 4">
    <name type="scientific">Mycolicibacillus koreensis</name>
    <dbReference type="NCBI Taxonomy" id="1069220"/>
    <lineage>
        <taxon>Bacteria</taxon>
        <taxon>Bacillati</taxon>
        <taxon>Actinomycetota</taxon>
        <taxon>Actinomycetes</taxon>
        <taxon>Mycobacteriales</taxon>
        <taxon>Mycobacteriaceae</taxon>
        <taxon>Mycolicibacillus</taxon>
    </lineage>
</organism>
<sequence length="230" mass="24719">MRGIKMTRRPEESGEPSDTEPDQPAPTVRDTGGATEADGRSAPVESVAASESKTIGKQLSLSVRSLVLGAAFIALAVALAAVTWMYFGEHAKVRDAQNQSANHERAEQIALDYAVNAATMNFQNMPEWKDKLVQGTSPELRQKLTQAANSMEQLLVPLEWNSTAQPLAAKVRSDTNGVYLVDTFVSVLTKTTQAPENLQSTATYSITVDTNSDWQITDVGGIGNVIGPGR</sequence>
<feature type="transmembrane region" description="Helical" evidence="2">
    <location>
        <begin position="66"/>
        <end position="87"/>
    </location>
</feature>
<evidence type="ECO:0000256" key="2">
    <source>
        <dbReference type="SAM" id="Phobius"/>
    </source>
</evidence>
<proteinExistence type="predicted"/>
<keyword evidence="4" id="KW-1185">Reference proteome</keyword>
<gene>
    <name evidence="3" type="ORF">B8W67_18605</name>
</gene>
<keyword evidence="2" id="KW-0812">Transmembrane</keyword>
<feature type="compositionally biased region" description="Low complexity" evidence="1">
    <location>
        <begin position="41"/>
        <end position="51"/>
    </location>
</feature>
<reference evidence="3 4" key="1">
    <citation type="submission" date="2017-04" db="EMBL/GenBank/DDBJ databases">
        <title>The new phylogeny of genus Mycobacterium.</title>
        <authorList>
            <person name="Tortoli E."/>
            <person name="Trovato A."/>
            <person name="Cirillo D.M."/>
        </authorList>
    </citation>
    <scope>NUCLEOTIDE SEQUENCE [LARGE SCALE GENOMIC DNA]</scope>
    <source>
        <strain evidence="3 4">KCTC 19819</strain>
    </source>
</reference>
<protein>
    <submittedName>
        <fullName evidence="3">Uncharacterized protein</fullName>
    </submittedName>
</protein>
<keyword evidence="2" id="KW-1133">Transmembrane helix</keyword>
<dbReference type="EMBL" id="NCXO01000064">
    <property type="protein sequence ID" value="OSC26251.1"/>
    <property type="molecule type" value="Genomic_DNA"/>
</dbReference>
<evidence type="ECO:0000256" key="1">
    <source>
        <dbReference type="SAM" id="MobiDB-lite"/>
    </source>
</evidence>
<dbReference type="Proteomes" id="UP000193577">
    <property type="component" value="Unassembled WGS sequence"/>
</dbReference>
<accession>A0A7I7SFT7</accession>
<evidence type="ECO:0000313" key="3">
    <source>
        <dbReference type="EMBL" id="OSC26251.1"/>
    </source>
</evidence>
<comment type="caution">
    <text evidence="3">The sequence shown here is derived from an EMBL/GenBank/DDBJ whole genome shotgun (WGS) entry which is preliminary data.</text>
</comment>
<feature type="region of interest" description="Disordered" evidence="1">
    <location>
        <begin position="1"/>
        <end position="51"/>
    </location>
</feature>
<dbReference type="OrthoDB" id="4381663at2"/>